<accession>A0A9P4M1Z9</accession>
<feature type="non-terminal residue" evidence="7">
    <location>
        <position position="1"/>
    </location>
</feature>
<keyword evidence="5 6" id="KW-0472">Membrane</keyword>
<dbReference type="Proteomes" id="UP000799772">
    <property type="component" value="Unassembled WGS sequence"/>
</dbReference>
<evidence type="ECO:0000313" key="8">
    <source>
        <dbReference type="Proteomes" id="UP000799772"/>
    </source>
</evidence>
<dbReference type="AlphaFoldDB" id="A0A9P4M1Z9"/>
<organism evidence="7 8">
    <name type="scientific">Rhizodiscina lignyota</name>
    <dbReference type="NCBI Taxonomy" id="1504668"/>
    <lineage>
        <taxon>Eukaryota</taxon>
        <taxon>Fungi</taxon>
        <taxon>Dikarya</taxon>
        <taxon>Ascomycota</taxon>
        <taxon>Pezizomycotina</taxon>
        <taxon>Dothideomycetes</taxon>
        <taxon>Pleosporomycetidae</taxon>
        <taxon>Aulographales</taxon>
        <taxon>Rhizodiscinaceae</taxon>
        <taxon>Rhizodiscina</taxon>
    </lineage>
</organism>
<keyword evidence="3 6" id="KW-0812">Transmembrane</keyword>
<comment type="similarity">
    <text evidence="2">Belongs to the FUN14 family.</text>
</comment>
<proteinExistence type="inferred from homology"/>
<gene>
    <name evidence="7" type="ORF">NA57DRAFT_28425</name>
</gene>
<evidence type="ECO:0000256" key="4">
    <source>
        <dbReference type="ARBA" id="ARBA00022989"/>
    </source>
</evidence>
<feature type="non-terminal residue" evidence="7">
    <location>
        <position position="108"/>
    </location>
</feature>
<dbReference type="EMBL" id="ML978136">
    <property type="protein sequence ID" value="KAF2094015.1"/>
    <property type="molecule type" value="Genomic_DNA"/>
</dbReference>
<keyword evidence="4 6" id="KW-1133">Transmembrane helix</keyword>
<name>A0A9P4M1Z9_9PEZI</name>
<feature type="transmembrane region" description="Helical" evidence="6">
    <location>
        <begin position="85"/>
        <end position="106"/>
    </location>
</feature>
<evidence type="ECO:0000256" key="6">
    <source>
        <dbReference type="SAM" id="Phobius"/>
    </source>
</evidence>
<feature type="transmembrane region" description="Helical" evidence="6">
    <location>
        <begin position="20"/>
        <end position="39"/>
    </location>
</feature>
<evidence type="ECO:0000256" key="2">
    <source>
        <dbReference type="ARBA" id="ARBA00009160"/>
    </source>
</evidence>
<comment type="subcellular location">
    <subcellularLocation>
        <location evidence="1">Membrane</location>
    </subcellularLocation>
</comment>
<evidence type="ECO:0000256" key="3">
    <source>
        <dbReference type="ARBA" id="ARBA00022692"/>
    </source>
</evidence>
<feature type="transmembrane region" description="Helical" evidence="6">
    <location>
        <begin position="46"/>
        <end position="65"/>
    </location>
</feature>
<dbReference type="Pfam" id="PF04930">
    <property type="entry name" value="FUN14"/>
    <property type="match status" value="1"/>
</dbReference>
<dbReference type="InterPro" id="IPR007014">
    <property type="entry name" value="FUN14"/>
</dbReference>
<sequence length="108" mass="11656">SYTRDVSTPVLTSSKRVNPAAFRQISLGSITGLCCGLAVSLFSRPLALVIGLLVFGVQALESRGIRIIPYGWLKRYVNETDLRGAVLDNVAFKLSFGATFALAGFARF</sequence>
<reference evidence="7" key="1">
    <citation type="journal article" date="2020" name="Stud. Mycol.">
        <title>101 Dothideomycetes genomes: a test case for predicting lifestyles and emergence of pathogens.</title>
        <authorList>
            <person name="Haridas S."/>
            <person name="Albert R."/>
            <person name="Binder M."/>
            <person name="Bloem J."/>
            <person name="Labutti K."/>
            <person name="Salamov A."/>
            <person name="Andreopoulos B."/>
            <person name="Baker S."/>
            <person name="Barry K."/>
            <person name="Bills G."/>
            <person name="Bluhm B."/>
            <person name="Cannon C."/>
            <person name="Castanera R."/>
            <person name="Culley D."/>
            <person name="Daum C."/>
            <person name="Ezra D."/>
            <person name="Gonzalez J."/>
            <person name="Henrissat B."/>
            <person name="Kuo A."/>
            <person name="Liang C."/>
            <person name="Lipzen A."/>
            <person name="Lutzoni F."/>
            <person name="Magnuson J."/>
            <person name="Mondo S."/>
            <person name="Nolan M."/>
            <person name="Ohm R."/>
            <person name="Pangilinan J."/>
            <person name="Park H.-J."/>
            <person name="Ramirez L."/>
            <person name="Alfaro M."/>
            <person name="Sun H."/>
            <person name="Tritt A."/>
            <person name="Yoshinaga Y."/>
            <person name="Zwiers L.-H."/>
            <person name="Turgeon B."/>
            <person name="Goodwin S."/>
            <person name="Spatafora J."/>
            <person name="Crous P."/>
            <person name="Grigoriev I."/>
        </authorList>
    </citation>
    <scope>NUCLEOTIDE SEQUENCE</scope>
    <source>
        <strain evidence="7">CBS 133067</strain>
    </source>
</reference>
<keyword evidence="8" id="KW-1185">Reference proteome</keyword>
<evidence type="ECO:0000313" key="7">
    <source>
        <dbReference type="EMBL" id="KAF2094015.1"/>
    </source>
</evidence>
<dbReference type="OrthoDB" id="3990500at2759"/>
<evidence type="ECO:0000256" key="1">
    <source>
        <dbReference type="ARBA" id="ARBA00004370"/>
    </source>
</evidence>
<evidence type="ECO:0000256" key="5">
    <source>
        <dbReference type="ARBA" id="ARBA00023136"/>
    </source>
</evidence>
<comment type="caution">
    <text evidence="7">The sequence shown here is derived from an EMBL/GenBank/DDBJ whole genome shotgun (WGS) entry which is preliminary data.</text>
</comment>
<protein>
    <submittedName>
        <fullName evidence="7">Uncharacterized protein</fullName>
    </submittedName>
</protein>
<dbReference type="GO" id="GO:0016020">
    <property type="term" value="C:membrane"/>
    <property type="evidence" value="ECO:0007669"/>
    <property type="project" value="UniProtKB-SubCell"/>
</dbReference>